<organism evidence="7 8">
    <name type="scientific">Pelosinus baikalensis</name>
    <dbReference type="NCBI Taxonomy" id="2892015"/>
    <lineage>
        <taxon>Bacteria</taxon>
        <taxon>Bacillati</taxon>
        <taxon>Bacillota</taxon>
        <taxon>Negativicutes</taxon>
        <taxon>Selenomonadales</taxon>
        <taxon>Sporomusaceae</taxon>
        <taxon>Pelosinus</taxon>
    </lineage>
</organism>
<keyword evidence="3" id="KW-0804">Transcription</keyword>
<dbReference type="Gene3D" id="3.40.50.2300">
    <property type="match status" value="1"/>
</dbReference>
<dbReference type="InterPro" id="IPR011006">
    <property type="entry name" value="CheY-like_superfamily"/>
</dbReference>
<keyword evidence="4" id="KW-0597">Phosphoprotein</keyword>
<dbReference type="SMART" id="SM00448">
    <property type="entry name" value="REC"/>
    <property type="match status" value="1"/>
</dbReference>
<keyword evidence="1" id="KW-0805">Transcription regulation</keyword>
<dbReference type="PRINTS" id="PR00038">
    <property type="entry name" value="HTHLUXR"/>
</dbReference>
<dbReference type="PROSITE" id="PS00622">
    <property type="entry name" value="HTH_LUXR_1"/>
    <property type="match status" value="1"/>
</dbReference>
<evidence type="ECO:0000256" key="3">
    <source>
        <dbReference type="ARBA" id="ARBA00023163"/>
    </source>
</evidence>
<sequence>MRKERVLLVDDDGIALLVHSKMLEQHAEIVTAANANEALEIIKKDKAFAVIISDQYMPDMNGAELLQIVGVMVPNMVRIMITGFADLDVAMQAVNLGNVFRFLVKPCCQEDLVLALAAGLEKYRQSIGETFQEETALTEPLTEREREVLRLLGIGFTSGEIALAMGITIGTVKTHVHHIFGKLAVNNRIKAVAKAKSIGLISR</sequence>
<dbReference type="SMART" id="SM00421">
    <property type="entry name" value="HTH_LUXR"/>
    <property type="match status" value="1"/>
</dbReference>
<evidence type="ECO:0000259" key="5">
    <source>
        <dbReference type="PROSITE" id="PS50043"/>
    </source>
</evidence>
<dbReference type="PANTHER" id="PTHR43214:SF42">
    <property type="entry name" value="TRANSCRIPTIONAL REGULATORY PROTEIN DESR"/>
    <property type="match status" value="1"/>
</dbReference>
<evidence type="ECO:0000256" key="4">
    <source>
        <dbReference type="PROSITE-ProRule" id="PRU00169"/>
    </source>
</evidence>
<keyword evidence="8" id="KW-1185">Reference proteome</keyword>
<feature type="domain" description="Response regulatory" evidence="6">
    <location>
        <begin position="5"/>
        <end position="120"/>
    </location>
</feature>
<reference evidence="7" key="1">
    <citation type="submission" date="2021-11" db="EMBL/GenBank/DDBJ databases">
        <title>Description of a new species Pelosinus isolated from the bottom sediments of Lake Baikal.</title>
        <authorList>
            <person name="Zakharyuk A."/>
        </authorList>
    </citation>
    <scope>NUCLEOTIDE SEQUENCE</scope>
    <source>
        <strain evidence="7">Bkl1</strain>
    </source>
</reference>
<dbReference type="Proteomes" id="UP001165492">
    <property type="component" value="Unassembled WGS sequence"/>
</dbReference>
<dbReference type="InterPro" id="IPR016032">
    <property type="entry name" value="Sig_transdc_resp-reg_C-effctor"/>
</dbReference>
<dbReference type="InterPro" id="IPR000792">
    <property type="entry name" value="Tscrpt_reg_LuxR_C"/>
</dbReference>
<evidence type="ECO:0000313" key="7">
    <source>
        <dbReference type="EMBL" id="MCC5466612.1"/>
    </source>
</evidence>
<feature type="modified residue" description="4-aspartylphosphate" evidence="4">
    <location>
        <position position="54"/>
    </location>
</feature>
<dbReference type="Pfam" id="PF00196">
    <property type="entry name" value="GerE"/>
    <property type="match status" value="1"/>
</dbReference>
<dbReference type="Gene3D" id="1.10.10.10">
    <property type="entry name" value="Winged helix-like DNA-binding domain superfamily/Winged helix DNA-binding domain"/>
    <property type="match status" value="1"/>
</dbReference>
<dbReference type="GO" id="GO:0003677">
    <property type="term" value="F:DNA binding"/>
    <property type="evidence" value="ECO:0007669"/>
    <property type="project" value="UniProtKB-KW"/>
</dbReference>
<evidence type="ECO:0000256" key="1">
    <source>
        <dbReference type="ARBA" id="ARBA00023015"/>
    </source>
</evidence>
<dbReference type="Pfam" id="PF00072">
    <property type="entry name" value="Response_reg"/>
    <property type="match status" value="1"/>
</dbReference>
<dbReference type="EMBL" id="JAJHJB010000020">
    <property type="protein sequence ID" value="MCC5466612.1"/>
    <property type="molecule type" value="Genomic_DNA"/>
</dbReference>
<protein>
    <submittedName>
        <fullName evidence="7">DNA-binding response regulator</fullName>
    </submittedName>
</protein>
<comment type="caution">
    <text evidence="7">The sequence shown here is derived from an EMBL/GenBank/DDBJ whole genome shotgun (WGS) entry which is preliminary data.</text>
</comment>
<evidence type="ECO:0000256" key="2">
    <source>
        <dbReference type="ARBA" id="ARBA00023125"/>
    </source>
</evidence>
<name>A0ABS8HTV7_9FIRM</name>
<dbReference type="SUPFAM" id="SSF46894">
    <property type="entry name" value="C-terminal effector domain of the bipartite response regulators"/>
    <property type="match status" value="1"/>
</dbReference>
<gene>
    <name evidence="7" type="ORF">LMF89_14780</name>
</gene>
<dbReference type="InterPro" id="IPR001789">
    <property type="entry name" value="Sig_transdc_resp-reg_receiver"/>
</dbReference>
<dbReference type="PANTHER" id="PTHR43214">
    <property type="entry name" value="TWO-COMPONENT RESPONSE REGULATOR"/>
    <property type="match status" value="1"/>
</dbReference>
<dbReference type="InterPro" id="IPR036388">
    <property type="entry name" value="WH-like_DNA-bd_sf"/>
</dbReference>
<dbReference type="RefSeq" id="WP_229535737.1">
    <property type="nucleotide sequence ID" value="NZ_JAJHJB010000020.1"/>
</dbReference>
<proteinExistence type="predicted"/>
<evidence type="ECO:0000259" key="6">
    <source>
        <dbReference type="PROSITE" id="PS50110"/>
    </source>
</evidence>
<dbReference type="SUPFAM" id="SSF52172">
    <property type="entry name" value="CheY-like"/>
    <property type="match status" value="1"/>
</dbReference>
<evidence type="ECO:0000313" key="8">
    <source>
        <dbReference type="Proteomes" id="UP001165492"/>
    </source>
</evidence>
<dbReference type="PROSITE" id="PS50043">
    <property type="entry name" value="HTH_LUXR_2"/>
    <property type="match status" value="1"/>
</dbReference>
<keyword evidence="2 7" id="KW-0238">DNA-binding</keyword>
<dbReference type="InterPro" id="IPR039420">
    <property type="entry name" value="WalR-like"/>
</dbReference>
<dbReference type="CDD" id="cd06170">
    <property type="entry name" value="LuxR_C_like"/>
    <property type="match status" value="1"/>
</dbReference>
<accession>A0ABS8HTV7</accession>
<dbReference type="PROSITE" id="PS50110">
    <property type="entry name" value="RESPONSE_REGULATORY"/>
    <property type="match status" value="1"/>
</dbReference>
<feature type="domain" description="HTH luxR-type" evidence="5">
    <location>
        <begin position="134"/>
        <end position="199"/>
    </location>
</feature>